<keyword evidence="5" id="KW-0375">Hydrogen ion transport</keyword>
<sequence length="134" mass="14733">MIGRLGLVSQRSLSMSSRVGASDLITQTFLKQIKDLAAKQKAAGGSLVNSSPEIKKQLDEQLNKLAQKYKLASADVVGKLDVQFEKANVESSVQTVLEGKTLDQLIAEVQQEEKEYVAQRDAKKKAQSQRQSLE</sequence>
<dbReference type="InterPro" id="IPR008387">
    <property type="entry name" value="ATP_synth_f6_mt"/>
</dbReference>
<evidence type="ECO:0000256" key="6">
    <source>
        <dbReference type="ARBA" id="ARBA00022792"/>
    </source>
</evidence>
<dbReference type="GO" id="GO:0015078">
    <property type="term" value="F:proton transmembrane transporter activity"/>
    <property type="evidence" value="ECO:0007669"/>
    <property type="project" value="InterPro"/>
</dbReference>
<keyword evidence="4" id="KW-0138">CF(0)</keyword>
<dbReference type="GO" id="GO:0045259">
    <property type="term" value="C:proton-transporting ATP synthase complex"/>
    <property type="evidence" value="ECO:0007669"/>
    <property type="project" value="UniProtKB-KW"/>
</dbReference>
<dbReference type="EMBL" id="CAJFDH010000005">
    <property type="protein sequence ID" value="CAD5225578.1"/>
    <property type="molecule type" value="Genomic_DNA"/>
</dbReference>
<evidence type="ECO:0008006" key="13">
    <source>
        <dbReference type="Google" id="ProtNLM"/>
    </source>
</evidence>
<evidence type="ECO:0000313" key="12">
    <source>
        <dbReference type="Proteomes" id="UP000614601"/>
    </source>
</evidence>
<dbReference type="Proteomes" id="UP000614601">
    <property type="component" value="Unassembled WGS sequence"/>
</dbReference>
<evidence type="ECO:0000256" key="3">
    <source>
        <dbReference type="ARBA" id="ARBA00022448"/>
    </source>
</evidence>
<feature type="coiled-coil region" evidence="10">
    <location>
        <begin position="102"/>
        <end position="129"/>
    </location>
</feature>
<dbReference type="Gene3D" id="1.10.246.110">
    <property type="entry name" value="Mitochondrial ATP synthase-coupling factor 6"/>
    <property type="match status" value="1"/>
</dbReference>
<dbReference type="EMBL" id="CAJFCW020000005">
    <property type="protein sequence ID" value="CAG9121094.1"/>
    <property type="molecule type" value="Genomic_DNA"/>
</dbReference>
<evidence type="ECO:0000256" key="9">
    <source>
        <dbReference type="ARBA" id="ARBA00023136"/>
    </source>
</evidence>
<keyword evidence="8" id="KW-0496">Mitochondrion</keyword>
<proteinExistence type="inferred from homology"/>
<evidence type="ECO:0000256" key="1">
    <source>
        <dbReference type="ARBA" id="ARBA00004273"/>
    </source>
</evidence>
<evidence type="ECO:0000256" key="2">
    <source>
        <dbReference type="ARBA" id="ARBA00007346"/>
    </source>
</evidence>
<dbReference type="GO" id="GO:0005743">
    <property type="term" value="C:mitochondrial inner membrane"/>
    <property type="evidence" value="ECO:0007669"/>
    <property type="project" value="UniProtKB-SubCell"/>
</dbReference>
<keyword evidence="6" id="KW-0999">Mitochondrion inner membrane</keyword>
<keyword evidence="3" id="KW-0813">Transport</keyword>
<name>A0A811LBQ4_9BILA</name>
<dbReference type="SUPFAM" id="SSF111357">
    <property type="entry name" value="Mitochondrial ATP synthase coupling factor 6"/>
    <property type="match status" value="1"/>
</dbReference>
<keyword evidence="9" id="KW-0472">Membrane</keyword>
<evidence type="ECO:0000313" key="11">
    <source>
        <dbReference type="EMBL" id="CAD5225578.1"/>
    </source>
</evidence>
<evidence type="ECO:0000256" key="5">
    <source>
        <dbReference type="ARBA" id="ARBA00022781"/>
    </source>
</evidence>
<reference evidence="11" key="1">
    <citation type="submission" date="2020-09" db="EMBL/GenBank/DDBJ databases">
        <authorList>
            <person name="Kikuchi T."/>
        </authorList>
    </citation>
    <scope>NUCLEOTIDE SEQUENCE</scope>
    <source>
        <strain evidence="11">SH1</strain>
    </source>
</reference>
<keyword evidence="7" id="KW-0406">Ion transport</keyword>
<keyword evidence="10" id="KW-0175">Coiled coil</keyword>
<gene>
    <name evidence="11" type="ORF">BOKJ2_LOCUS11648</name>
</gene>
<dbReference type="GO" id="GO:0015986">
    <property type="term" value="P:proton motive force-driven ATP synthesis"/>
    <property type="evidence" value="ECO:0007669"/>
    <property type="project" value="InterPro"/>
</dbReference>
<dbReference type="Pfam" id="PF05511">
    <property type="entry name" value="ATP-synt_F6"/>
    <property type="match status" value="1"/>
</dbReference>
<evidence type="ECO:0000256" key="7">
    <source>
        <dbReference type="ARBA" id="ARBA00023065"/>
    </source>
</evidence>
<dbReference type="OrthoDB" id="8902296at2759"/>
<comment type="caution">
    <text evidence="11">The sequence shown here is derived from an EMBL/GenBank/DDBJ whole genome shotgun (WGS) entry which is preliminary data.</text>
</comment>
<evidence type="ECO:0000256" key="4">
    <source>
        <dbReference type="ARBA" id="ARBA00022547"/>
    </source>
</evidence>
<protein>
    <recommendedName>
        <fullName evidence="13">ATP synthase-coupling factor 6, mitochondrial</fullName>
    </recommendedName>
</protein>
<dbReference type="PANTHER" id="PTHR12441">
    <property type="entry name" value="ATP SYNTHASE COUPLING FACTOR 6, MITOCHONDRIAL"/>
    <property type="match status" value="1"/>
</dbReference>
<dbReference type="InterPro" id="IPR036204">
    <property type="entry name" value="ATP_synth_f6_sf_mt"/>
</dbReference>
<accession>A0A811LBQ4</accession>
<keyword evidence="12" id="KW-1185">Reference proteome</keyword>
<dbReference type="Proteomes" id="UP000783686">
    <property type="component" value="Unassembled WGS sequence"/>
</dbReference>
<comment type="similarity">
    <text evidence="2">Belongs to the eukaryotic ATPase subunit F6 family.</text>
</comment>
<evidence type="ECO:0000256" key="8">
    <source>
        <dbReference type="ARBA" id="ARBA00023128"/>
    </source>
</evidence>
<organism evidence="11 12">
    <name type="scientific">Bursaphelenchus okinawaensis</name>
    <dbReference type="NCBI Taxonomy" id="465554"/>
    <lineage>
        <taxon>Eukaryota</taxon>
        <taxon>Metazoa</taxon>
        <taxon>Ecdysozoa</taxon>
        <taxon>Nematoda</taxon>
        <taxon>Chromadorea</taxon>
        <taxon>Rhabditida</taxon>
        <taxon>Tylenchina</taxon>
        <taxon>Tylenchomorpha</taxon>
        <taxon>Aphelenchoidea</taxon>
        <taxon>Aphelenchoididae</taxon>
        <taxon>Bursaphelenchus</taxon>
    </lineage>
</organism>
<dbReference type="AlphaFoldDB" id="A0A811LBQ4"/>
<dbReference type="PANTHER" id="PTHR12441:SF10">
    <property type="entry name" value="ATP SYNTHASE-COUPLING FACTOR 6, MITOCHONDRIAL"/>
    <property type="match status" value="1"/>
</dbReference>
<comment type="subcellular location">
    <subcellularLocation>
        <location evidence="1">Mitochondrion inner membrane</location>
    </subcellularLocation>
</comment>
<evidence type="ECO:0000256" key="10">
    <source>
        <dbReference type="SAM" id="Coils"/>
    </source>
</evidence>